<dbReference type="FunFam" id="3.20.20.80:FF:000104">
    <property type="entry name" value="Endo-1,4-beta-xylanase A"/>
    <property type="match status" value="1"/>
</dbReference>
<keyword evidence="6" id="KW-0624">Polysaccharide degradation</keyword>
<keyword evidence="4" id="KW-0119">Carbohydrate metabolism</keyword>
<dbReference type="InterPro" id="IPR044846">
    <property type="entry name" value="GH10"/>
</dbReference>
<proteinExistence type="inferred from homology"/>
<dbReference type="InterPro" id="IPR001000">
    <property type="entry name" value="GH10_dom"/>
</dbReference>
<dbReference type="GO" id="GO:0045493">
    <property type="term" value="P:xylan catabolic process"/>
    <property type="evidence" value="ECO:0007669"/>
    <property type="project" value="UniProtKB-KW"/>
</dbReference>
<evidence type="ECO:0000256" key="7">
    <source>
        <dbReference type="SAM" id="SignalP"/>
    </source>
</evidence>
<feature type="chain" id="PRO_5044830467" evidence="7">
    <location>
        <begin position="27"/>
        <end position="569"/>
    </location>
</feature>
<dbReference type="Gene3D" id="2.60.120.260">
    <property type="entry name" value="Galactose-binding domain-like"/>
    <property type="match status" value="1"/>
</dbReference>
<dbReference type="Gene3D" id="3.20.20.80">
    <property type="entry name" value="Glycosidases"/>
    <property type="match status" value="1"/>
</dbReference>
<name>A0ABD0ZH25_CARAN</name>
<evidence type="ECO:0000313" key="9">
    <source>
        <dbReference type="EMBL" id="KAL1193982.1"/>
    </source>
</evidence>
<dbReference type="PANTHER" id="PTHR31490:SF41">
    <property type="entry name" value="ENDO-1,4-BETA-XYLANASE 4"/>
    <property type="match status" value="1"/>
</dbReference>
<reference evidence="9 10" key="1">
    <citation type="submission" date="2024-04" db="EMBL/GenBank/DDBJ databases">
        <title>Genome assembly C_amara_ONT_v2.</title>
        <authorList>
            <person name="Yant L."/>
            <person name="Moore C."/>
            <person name="Slenker M."/>
        </authorList>
    </citation>
    <scope>NUCLEOTIDE SEQUENCE [LARGE SCALE GENOMIC DNA]</scope>
    <source>
        <tissue evidence="9">Leaf</tissue>
    </source>
</reference>
<evidence type="ECO:0000256" key="4">
    <source>
        <dbReference type="ARBA" id="ARBA00023277"/>
    </source>
</evidence>
<dbReference type="GO" id="GO:0031176">
    <property type="term" value="F:endo-1,4-beta-xylanase activity"/>
    <property type="evidence" value="ECO:0007669"/>
    <property type="project" value="UniProtKB-ARBA"/>
</dbReference>
<comment type="caution">
    <text evidence="9">The sequence shown here is derived from an EMBL/GenBank/DDBJ whole genome shotgun (WGS) entry which is preliminary data.</text>
</comment>
<evidence type="ECO:0000259" key="8">
    <source>
        <dbReference type="PROSITE" id="PS51760"/>
    </source>
</evidence>
<dbReference type="SMART" id="SM00633">
    <property type="entry name" value="Glyco_10"/>
    <property type="match status" value="1"/>
</dbReference>
<dbReference type="AlphaFoldDB" id="A0ABD0ZH25"/>
<protein>
    <submittedName>
        <fullName evidence="9">Endo-1,4-beta-xylanase 4</fullName>
    </submittedName>
</protein>
<evidence type="ECO:0000256" key="1">
    <source>
        <dbReference type="ARBA" id="ARBA00007495"/>
    </source>
</evidence>
<dbReference type="Proteomes" id="UP001558713">
    <property type="component" value="Unassembled WGS sequence"/>
</dbReference>
<dbReference type="EMBL" id="JBANAX010000769">
    <property type="protein sequence ID" value="KAL1193982.1"/>
    <property type="molecule type" value="Genomic_DNA"/>
</dbReference>
<sequence>MKRFNYGFFHLVFFLISLLLLGSGLSMDPFSYDQSLKSECLMEPPQTTSNTEGEGFEELNINEKRGNIKVVERFDLQKGNTYSISAWVKLRNDNQRKVGMTLRWKNGKNVFGGEVMAKKACWSLLKGGITADFSGPIHIFFESNDLAAAEIHVQNVRMQRFNKTQWRLQQDQLIEKIRKNKVRFQLSFHNKSAVKGSVISIEQIKPSFLLGCAMNYRILESQSYKEWFVSRFRLTSFTNEMKWYTTEVVRGQENYTLADSMMNLAEENNVMVKGHTVLWDDQRWQPSWVKRIRNPEDLKNVTLNRINSVMKRYKGRLIAWDVMNENVHFSYFEYMLGGNASAIVYSMASKLEPDIPLFLNEFNTVEYDNERVGSPVNVKKRMEEIVSYPGNKNIKGGIGAQAHFAPKQPNLAYMRSALDTLGSLGFPVWLTEVDMAKCPNQVKYMEEILREAYSHPAVKGIIIYAGPEVSGFNKLTLADKDFNNTEAGDLIDKLLQEWQQKPVEISIQNHEHNDEEGRIVGFSPEISLLHGHYKVTVTNPSMKNLSTSFNLEITKEMGHLQEVQLVIDA</sequence>
<organism evidence="9 10">
    <name type="scientific">Cardamine amara subsp. amara</name>
    <dbReference type="NCBI Taxonomy" id="228776"/>
    <lineage>
        <taxon>Eukaryota</taxon>
        <taxon>Viridiplantae</taxon>
        <taxon>Streptophyta</taxon>
        <taxon>Embryophyta</taxon>
        <taxon>Tracheophyta</taxon>
        <taxon>Spermatophyta</taxon>
        <taxon>Magnoliopsida</taxon>
        <taxon>eudicotyledons</taxon>
        <taxon>Gunneridae</taxon>
        <taxon>Pentapetalae</taxon>
        <taxon>rosids</taxon>
        <taxon>malvids</taxon>
        <taxon>Brassicales</taxon>
        <taxon>Brassicaceae</taxon>
        <taxon>Cardamineae</taxon>
        <taxon>Cardamine</taxon>
    </lineage>
</organism>
<dbReference type="InterPro" id="IPR017853">
    <property type="entry name" value="GH"/>
</dbReference>
<evidence type="ECO:0000256" key="6">
    <source>
        <dbReference type="ARBA" id="ARBA00023326"/>
    </source>
</evidence>
<keyword evidence="3" id="KW-0378">Hydrolase</keyword>
<keyword evidence="2" id="KW-0858">Xylan degradation</keyword>
<keyword evidence="5" id="KW-0326">Glycosidase</keyword>
<keyword evidence="7" id="KW-0732">Signal</keyword>
<evidence type="ECO:0000256" key="5">
    <source>
        <dbReference type="ARBA" id="ARBA00023295"/>
    </source>
</evidence>
<accession>A0ABD0ZH25</accession>
<dbReference type="Pfam" id="PF00331">
    <property type="entry name" value="Glyco_hydro_10"/>
    <property type="match status" value="1"/>
</dbReference>
<keyword evidence="10" id="KW-1185">Reference proteome</keyword>
<evidence type="ECO:0000256" key="3">
    <source>
        <dbReference type="ARBA" id="ARBA00022801"/>
    </source>
</evidence>
<evidence type="ECO:0000313" key="10">
    <source>
        <dbReference type="Proteomes" id="UP001558713"/>
    </source>
</evidence>
<dbReference type="PANTHER" id="PTHR31490">
    <property type="entry name" value="GLYCOSYL HYDROLASE"/>
    <property type="match status" value="1"/>
</dbReference>
<feature type="domain" description="GH10" evidence="8">
    <location>
        <begin position="195"/>
        <end position="494"/>
    </location>
</feature>
<dbReference type="SUPFAM" id="SSF51445">
    <property type="entry name" value="(Trans)glycosidases"/>
    <property type="match status" value="1"/>
</dbReference>
<comment type="similarity">
    <text evidence="1">Belongs to the glycosyl hydrolase 10 (cellulase F) family.</text>
</comment>
<dbReference type="PROSITE" id="PS51760">
    <property type="entry name" value="GH10_2"/>
    <property type="match status" value="1"/>
</dbReference>
<evidence type="ECO:0000256" key="2">
    <source>
        <dbReference type="ARBA" id="ARBA00022651"/>
    </source>
</evidence>
<gene>
    <name evidence="9" type="ORF">V5N11_009653</name>
</gene>
<feature type="signal peptide" evidence="7">
    <location>
        <begin position="1"/>
        <end position="26"/>
    </location>
</feature>